<evidence type="ECO:0000313" key="3">
    <source>
        <dbReference type="Proteomes" id="UP001600064"/>
    </source>
</evidence>
<organism evidence="2 3">
    <name type="scientific">Remersonia thermophila</name>
    <dbReference type="NCBI Taxonomy" id="72144"/>
    <lineage>
        <taxon>Eukaryota</taxon>
        <taxon>Fungi</taxon>
        <taxon>Dikarya</taxon>
        <taxon>Ascomycota</taxon>
        <taxon>Pezizomycotina</taxon>
        <taxon>Sordariomycetes</taxon>
        <taxon>Sordariomycetidae</taxon>
        <taxon>Sordariales</taxon>
        <taxon>Sordariales incertae sedis</taxon>
        <taxon>Remersonia</taxon>
    </lineage>
</organism>
<comment type="similarity">
    <text evidence="1">Belongs to the CTAG/PCC1 family.</text>
</comment>
<proteinExistence type="inferred from homology"/>
<dbReference type="RefSeq" id="XP_070869613.1">
    <property type="nucleotide sequence ID" value="XM_071008888.1"/>
</dbReference>
<dbReference type="Gene3D" id="3.30.310.50">
    <property type="entry name" value="Alpha-D-phosphohexomutase, C-terminal domain"/>
    <property type="match status" value="1"/>
</dbReference>
<dbReference type="Proteomes" id="UP001600064">
    <property type="component" value="Unassembled WGS sequence"/>
</dbReference>
<gene>
    <name evidence="2" type="ORF">VTJ83DRAFT_260</name>
</gene>
<accession>A0ABR4DLJ6</accession>
<sequence>MATDSAVEFPCALTLDIPFPDARLASVALQALRVDKELSPLVKRDLSVTAPEGSADSTVLRVQYQAATNRMLRVAVNSFLESVALVLEVQQELDVDVLQAR</sequence>
<dbReference type="PANTHER" id="PTHR31283:SF5">
    <property type="entry name" value="EKC_KEOPS COMPLEX SUBUNIT LAGE3"/>
    <property type="match status" value="1"/>
</dbReference>
<keyword evidence="3" id="KW-1185">Reference proteome</keyword>
<dbReference type="EMBL" id="JAZGUE010000001">
    <property type="protein sequence ID" value="KAL2270889.1"/>
    <property type="molecule type" value="Genomic_DNA"/>
</dbReference>
<comment type="caution">
    <text evidence="2">The sequence shown here is derived from an EMBL/GenBank/DDBJ whole genome shotgun (WGS) entry which is preliminary data.</text>
</comment>
<reference evidence="2 3" key="1">
    <citation type="journal article" date="2024" name="Commun. Biol.">
        <title>Comparative genomic analysis of thermophilic fungi reveals convergent evolutionary adaptations and gene losses.</title>
        <authorList>
            <person name="Steindorff A.S."/>
            <person name="Aguilar-Pontes M.V."/>
            <person name="Robinson A.J."/>
            <person name="Andreopoulos B."/>
            <person name="LaButti K."/>
            <person name="Kuo A."/>
            <person name="Mondo S."/>
            <person name="Riley R."/>
            <person name="Otillar R."/>
            <person name="Haridas S."/>
            <person name="Lipzen A."/>
            <person name="Grimwood J."/>
            <person name="Schmutz J."/>
            <person name="Clum A."/>
            <person name="Reid I.D."/>
            <person name="Moisan M.C."/>
            <person name="Butler G."/>
            <person name="Nguyen T.T.M."/>
            <person name="Dewar K."/>
            <person name="Conant G."/>
            <person name="Drula E."/>
            <person name="Henrissat B."/>
            <person name="Hansel C."/>
            <person name="Singer S."/>
            <person name="Hutchinson M.I."/>
            <person name="de Vries R.P."/>
            <person name="Natvig D.O."/>
            <person name="Powell A.J."/>
            <person name="Tsang A."/>
            <person name="Grigoriev I.V."/>
        </authorList>
    </citation>
    <scope>NUCLEOTIDE SEQUENCE [LARGE SCALE GENOMIC DNA]</scope>
    <source>
        <strain evidence="2 3">ATCC 22073</strain>
    </source>
</reference>
<protein>
    <submittedName>
        <fullName evidence="2">Uncharacterized protein</fullName>
    </submittedName>
</protein>
<evidence type="ECO:0000313" key="2">
    <source>
        <dbReference type="EMBL" id="KAL2270889.1"/>
    </source>
</evidence>
<name>A0ABR4DLJ6_9PEZI</name>
<dbReference type="GeneID" id="98123532"/>
<evidence type="ECO:0000256" key="1">
    <source>
        <dbReference type="ARBA" id="ARBA00007073"/>
    </source>
</evidence>
<dbReference type="PANTHER" id="PTHR31283">
    <property type="entry name" value="EKC/KEOPS COMPLEX SUBUNIT PCC1 FAMILY MEMBER"/>
    <property type="match status" value="1"/>
</dbReference>
<dbReference type="InterPro" id="IPR015419">
    <property type="entry name" value="CTAG/Pcc1"/>
</dbReference>
<dbReference type="Pfam" id="PF09341">
    <property type="entry name" value="Pcc1"/>
    <property type="match status" value="1"/>
</dbReference>